<sequence length="393" mass="44792">MKNKMTRSICKYLSILLFAGLLMYSCKKEDSSDSKSVFPNSSAIDLHYYQNDNETREEFETGLKWAFSYLGAELKSGSWEKSVVWRNDKLVSVNFSKLGFSQNATLQLYLLIQQFILSEEYLETGGIDAGRFITCILNNSNHYYKIVGMPKTLDEFTQNANFLSKRAAIVESAVAIKERVINMPLSTKDVARLKYWAEELSGSLKDSSEMVEENEVMDIMANGQLRFGIYNKQKELIGGSDASLTIAGKPAKCLWCHETNIQKGFAALTVIPGYYSPNQFDSIVSVNIQELENYRSLLDSEINFNDKIAHSETEKLYIRYFEPSAKRLANEWNMSIQQVESVLKNTPTHTHHEFPEFGDLYYREQIQAYSPYEVLPGAASARETVPFEIDLLP</sequence>
<evidence type="ECO:0000256" key="1">
    <source>
        <dbReference type="SAM" id="SignalP"/>
    </source>
</evidence>
<evidence type="ECO:0000313" key="3">
    <source>
        <dbReference type="Proteomes" id="UP000470771"/>
    </source>
</evidence>
<gene>
    <name evidence="2" type="ORF">GQN54_08295</name>
</gene>
<feature type="signal peptide" evidence="1">
    <location>
        <begin position="1"/>
        <end position="28"/>
    </location>
</feature>
<dbReference type="AlphaFoldDB" id="A0A6N9NLW5"/>
<evidence type="ECO:0008006" key="4">
    <source>
        <dbReference type="Google" id="ProtNLM"/>
    </source>
</evidence>
<organism evidence="2 3">
    <name type="scientific">Acidiluteibacter ferrifornacis</name>
    <dbReference type="NCBI Taxonomy" id="2692424"/>
    <lineage>
        <taxon>Bacteria</taxon>
        <taxon>Pseudomonadati</taxon>
        <taxon>Bacteroidota</taxon>
        <taxon>Flavobacteriia</taxon>
        <taxon>Flavobacteriales</taxon>
        <taxon>Cryomorphaceae</taxon>
        <taxon>Acidiluteibacter</taxon>
    </lineage>
</organism>
<proteinExistence type="predicted"/>
<keyword evidence="3" id="KW-1185">Reference proteome</keyword>
<keyword evidence="1" id="KW-0732">Signal</keyword>
<name>A0A6N9NLW5_9FLAO</name>
<comment type="caution">
    <text evidence="2">The sequence shown here is derived from an EMBL/GenBank/DDBJ whole genome shotgun (WGS) entry which is preliminary data.</text>
</comment>
<feature type="chain" id="PRO_5026840450" description="Cytochrome c domain-containing protein" evidence="1">
    <location>
        <begin position="29"/>
        <end position="393"/>
    </location>
</feature>
<dbReference type="Proteomes" id="UP000470771">
    <property type="component" value="Unassembled WGS sequence"/>
</dbReference>
<reference evidence="2 3" key="1">
    <citation type="submission" date="2019-12" db="EMBL/GenBank/DDBJ databases">
        <authorList>
            <person name="Zhao J."/>
        </authorList>
    </citation>
    <scope>NUCLEOTIDE SEQUENCE [LARGE SCALE GENOMIC DNA]</scope>
    <source>
        <strain evidence="2 3">S-15</strain>
    </source>
</reference>
<dbReference type="EMBL" id="WWNE01000006">
    <property type="protein sequence ID" value="NBG66117.1"/>
    <property type="molecule type" value="Genomic_DNA"/>
</dbReference>
<accession>A0A6N9NLW5</accession>
<dbReference type="PROSITE" id="PS51257">
    <property type="entry name" value="PROKAR_LIPOPROTEIN"/>
    <property type="match status" value="1"/>
</dbReference>
<evidence type="ECO:0000313" key="2">
    <source>
        <dbReference type="EMBL" id="NBG66117.1"/>
    </source>
</evidence>
<dbReference type="RefSeq" id="WP_160633060.1">
    <property type="nucleotide sequence ID" value="NZ_WWNE01000006.1"/>
</dbReference>
<protein>
    <recommendedName>
        <fullName evidence="4">Cytochrome c domain-containing protein</fullName>
    </recommendedName>
</protein>